<protein>
    <submittedName>
        <fullName evidence="1">Uncharacterized protein</fullName>
    </submittedName>
</protein>
<dbReference type="EMBL" id="CADCTQ010000289">
    <property type="protein sequence ID" value="CAA9276694.1"/>
    <property type="molecule type" value="Genomic_DNA"/>
</dbReference>
<gene>
    <name evidence="1" type="ORF">AVDCRST_MAG56-3429</name>
</gene>
<dbReference type="AlphaFoldDB" id="A0A6J4JCS8"/>
<sequence>MAYAEDILSQLFPAELSPNQPLFQEPLRRTRTERADYRLWKKARGYRALSQLFRGACWLKKVGIRCSVNVHLFESQAACAFSISCSDFIDHKSFQHYFDYLRERILTVGYRPHRSERELLDRVLYVETVERHSFRLPDLTNDQGKMIQLYGHVYLELIRVNDRPSYLRLMVTKVVDSRFAAPLPFEDMMNRVMV</sequence>
<reference evidence="1" key="1">
    <citation type="submission" date="2020-02" db="EMBL/GenBank/DDBJ databases">
        <authorList>
            <person name="Meier V. D."/>
        </authorList>
    </citation>
    <scope>NUCLEOTIDE SEQUENCE</scope>
    <source>
        <strain evidence="1">AVDCRST_MAG56</strain>
    </source>
</reference>
<evidence type="ECO:0000313" key="1">
    <source>
        <dbReference type="EMBL" id="CAA9276694.1"/>
    </source>
</evidence>
<proteinExistence type="predicted"/>
<name>A0A6J4JCS8_9SPHI</name>
<accession>A0A6J4JCS8</accession>
<organism evidence="1">
    <name type="scientific">uncultured Cytophagales bacterium</name>
    <dbReference type="NCBI Taxonomy" id="158755"/>
    <lineage>
        <taxon>Bacteria</taxon>
        <taxon>Pseudomonadati</taxon>
        <taxon>Bacteroidota</taxon>
        <taxon>Sphingobacteriia</taxon>
        <taxon>Sphingobacteriales</taxon>
        <taxon>environmental samples</taxon>
    </lineage>
</organism>